<dbReference type="Proteomes" id="UP001148662">
    <property type="component" value="Unassembled WGS sequence"/>
</dbReference>
<proteinExistence type="predicted"/>
<gene>
    <name evidence="1" type="ORF">NM688_g507</name>
</gene>
<organism evidence="1 2">
    <name type="scientific">Phlebia brevispora</name>
    <dbReference type="NCBI Taxonomy" id="194682"/>
    <lineage>
        <taxon>Eukaryota</taxon>
        <taxon>Fungi</taxon>
        <taxon>Dikarya</taxon>
        <taxon>Basidiomycota</taxon>
        <taxon>Agaricomycotina</taxon>
        <taxon>Agaricomycetes</taxon>
        <taxon>Polyporales</taxon>
        <taxon>Meruliaceae</taxon>
        <taxon>Phlebia</taxon>
    </lineage>
</organism>
<keyword evidence="2" id="KW-1185">Reference proteome</keyword>
<reference evidence="1" key="1">
    <citation type="submission" date="2022-07" db="EMBL/GenBank/DDBJ databases">
        <title>Genome Sequence of Phlebia brevispora.</title>
        <authorList>
            <person name="Buettner E."/>
        </authorList>
    </citation>
    <scope>NUCLEOTIDE SEQUENCE</scope>
    <source>
        <strain evidence="1">MPL23</strain>
    </source>
</reference>
<evidence type="ECO:0000313" key="2">
    <source>
        <dbReference type="Proteomes" id="UP001148662"/>
    </source>
</evidence>
<name>A0ACC1TE53_9APHY</name>
<protein>
    <submittedName>
        <fullName evidence="1">Uncharacterized protein</fullName>
    </submittedName>
</protein>
<sequence>MVSAPSSSAQKQPLSYADSARKAQGIRNANASIAQRRQLQIATVPLASSAQAPSAGHALAMSLNSHAASKPLTDPTPLMTSPPPPETEPASKGTNGDSHPPSVDSSIGSSSPSVVKISNPPVFNVWNARKERMAQQAQAMAQSQQSRPTAPSPQKPMDSDRPTESSSLVENPDIPQPSPTPSGVPNGQHTDVNRADESSLSSAVASTAPPSNSSRPSKGEDAWSARPHLTQGTPPALPHLDDASAWPEVGKGALATASSSRSRSGAEREAEEPKSEGQETEGEHVAPRKSEKPKWVPIPPEELQAAVDAQRSQQSRRSGGHGRSRSQHRTEGRGAGATYPSASTSTSASAAVSAAPSVAGGVHSKGHSRAQSAVRDRTSTSRAPSVPQSQTQSRTGSVQSSPKHAARGKRLPEEDVGPVDSALPSAVDRSVRSSRAASPQSHGRPYLQVSTSTNINLPLPPVPVAGMYPAQMRGGSPRLPYGDGRGSPYYPLPPPPMASYPSSHSANSPSATPYPALPGYSTPPGPVPPYAGNAPYPPYPPYHYSYGGQAYPPYWAPPGTNPDANIPYSIPPHTAASASAPIDARRQGAAGPSSISGPGQTYASHSSGEASLPSNNTETSSQSSHSRKASEKGRTRVLSFGSIMVGGSTPASPAPGVAALDTAPETKPQAEGASSNAGVSEPSELGIESSFSRITTGAKSEVDSSETEVRPSGGEGASAGDQKSAVTVEATDAAAQDRKWEFGTARLPEDAGEKFIYASTNDRIGPSSAVGTAMAAQSVQPDNAPAGGPTGSASSAERVTHSDVRDHPNSDPFTVKDYGYGFGRKGGLVTTNSGGRPAEDHVPAMPVPPPPPAPVPVPVPVLPPAPPSGRPRRGSYNGMNGYDRGYDKGYGGRGRGRGRGYRGFSGRGGPRGQYPGSPTHRKPQVPAEFDDEAAYFAGMQSPTVAYMSPGYESYTPYPFFPPLPIPPAAYTGAPIPAPVTKVTFPLDWTRYHLLGQLEYYLGADNLAHDLFLRQKMDKRGWIAIHILASFPRVRTLTYDHQLVKDILTLSSLVEVKGDWVRIHRWEQYVLPDAPASGVEPVAGVSLHDQASASSAGGEIPPTTAEHANGTVHQSQNPEVVHAGVPNASNTYVPSAPYYGYYPPQGEYPAEYAGHNGGYIPSHRVGVPFNVSAEGQALSRENSGQGNGLNAQGSQVDPLSHMTSSEAVAEAQQQEESDDNEESEEVESDESEVEFVLGKDANRSWTPERKQG</sequence>
<comment type="caution">
    <text evidence="1">The sequence shown here is derived from an EMBL/GenBank/DDBJ whole genome shotgun (WGS) entry which is preliminary data.</text>
</comment>
<accession>A0ACC1TE53</accession>
<evidence type="ECO:0000313" key="1">
    <source>
        <dbReference type="EMBL" id="KAJ3559164.1"/>
    </source>
</evidence>
<dbReference type="EMBL" id="JANHOG010000042">
    <property type="protein sequence ID" value="KAJ3559164.1"/>
    <property type="molecule type" value="Genomic_DNA"/>
</dbReference>